<dbReference type="EMBL" id="JAUBYV010000002">
    <property type="protein sequence ID" value="KAK2628411.1"/>
    <property type="molecule type" value="Genomic_DNA"/>
</dbReference>
<keyword evidence="3" id="KW-1185">Reference proteome</keyword>
<comment type="caution">
    <text evidence="2">The sequence shown here is derived from an EMBL/GenBank/DDBJ whole genome shotgun (WGS) entry which is preliminary data.</text>
</comment>
<dbReference type="PROSITE" id="PS50097">
    <property type="entry name" value="BTB"/>
    <property type="match status" value="1"/>
</dbReference>
<dbReference type="Proteomes" id="UP001285354">
    <property type="component" value="Unassembled WGS sequence"/>
</dbReference>
<sequence>MGAEERWRGTCNYWQENKENPSEKVTLVVGEEGKTETFLIHKEYACHCSPVLKAAFTGSFIEVQTRSYRLEELNPNTFRILAQWFYPRKIVVHEHDIIAQGDVETAEADADSLTVTVSQEFYLIQLWVLADRLLIRYLQKAVTGRLSELWIELDPRLFFELIPYVYANTTLDSMLRWAMVDCFANTLENIPGISDYPEQSPRQFLIDVLVVLSRNTIDYATDRPQGSKFEAKVVWRSGRASKDD</sequence>
<protein>
    <recommendedName>
        <fullName evidence="1">BTB domain-containing protein</fullName>
    </recommendedName>
</protein>
<evidence type="ECO:0000259" key="1">
    <source>
        <dbReference type="PROSITE" id="PS50097"/>
    </source>
</evidence>
<organism evidence="2 3">
    <name type="scientific">Diplocarpon rosae</name>
    <dbReference type="NCBI Taxonomy" id="946125"/>
    <lineage>
        <taxon>Eukaryota</taxon>
        <taxon>Fungi</taxon>
        <taxon>Dikarya</taxon>
        <taxon>Ascomycota</taxon>
        <taxon>Pezizomycotina</taxon>
        <taxon>Leotiomycetes</taxon>
        <taxon>Helotiales</taxon>
        <taxon>Drepanopezizaceae</taxon>
        <taxon>Diplocarpon</taxon>
    </lineage>
</organism>
<dbReference type="AlphaFoldDB" id="A0AAD9WGH6"/>
<dbReference type="InterPro" id="IPR011333">
    <property type="entry name" value="SKP1/BTB/POZ_sf"/>
</dbReference>
<dbReference type="PANTHER" id="PTHR47843:SF2">
    <property type="entry name" value="BTB DOMAIN-CONTAINING PROTEIN"/>
    <property type="match status" value="1"/>
</dbReference>
<dbReference type="SUPFAM" id="SSF54695">
    <property type="entry name" value="POZ domain"/>
    <property type="match status" value="1"/>
</dbReference>
<name>A0AAD9WGH6_9HELO</name>
<gene>
    <name evidence="2" type="ORF">QTJ16_001514</name>
</gene>
<evidence type="ECO:0000313" key="2">
    <source>
        <dbReference type="EMBL" id="KAK2628411.1"/>
    </source>
</evidence>
<dbReference type="SMART" id="SM00225">
    <property type="entry name" value="BTB"/>
    <property type="match status" value="1"/>
</dbReference>
<evidence type="ECO:0000313" key="3">
    <source>
        <dbReference type="Proteomes" id="UP001285354"/>
    </source>
</evidence>
<dbReference type="Gene3D" id="3.30.710.10">
    <property type="entry name" value="Potassium Channel Kv1.1, Chain A"/>
    <property type="match status" value="1"/>
</dbReference>
<reference evidence="2" key="1">
    <citation type="submission" date="2023-06" db="EMBL/GenBank/DDBJ databases">
        <title>Draft genome of Marssonina rosae.</title>
        <authorList>
            <person name="Cheng Q."/>
        </authorList>
    </citation>
    <scope>NUCLEOTIDE SEQUENCE</scope>
    <source>
        <strain evidence="2">R4</strain>
    </source>
</reference>
<dbReference type="PANTHER" id="PTHR47843">
    <property type="entry name" value="BTB DOMAIN-CONTAINING PROTEIN-RELATED"/>
    <property type="match status" value="1"/>
</dbReference>
<dbReference type="InterPro" id="IPR000210">
    <property type="entry name" value="BTB/POZ_dom"/>
</dbReference>
<accession>A0AAD9WGH6</accession>
<feature type="domain" description="BTB" evidence="1">
    <location>
        <begin position="23"/>
        <end position="94"/>
    </location>
</feature>
<dbReference type="CDD" id="cd18186">
    <property type="entry name" value="BTB_POZ_ZBTB_KLHL-like"/>
    <property type="match status" value="1"/>
</dbReference>
<dbReference type="Pfam" id="PF00651">
    <property type="entry name" value="BTB"/>
    <property type="match status" value="1"/>
</dbReference>
<proteinExistence type="predicted"/>